<keyword evidence="2" id="KW-0479">Metal-binding</keyword>
<dbReference type="InterPro" id="IPR051453">
    <property type="entry name" value="MBL_Glyoxalase_II"/>
</dbReference>
<evidence type="ECO:0000256" key="1">
    <source>
        <dbReference type="ARBA" id="ARBA00001947"/>
    </source>
</evidence>
<dbReference type="AlphaFoldDB" id="A0A6H2ELC6"/>
<dbReference type="RefSeq" id="WP_168917677.1">
    <property type="nucleotide sequence ID" value="NZ_CP050804.1"/>
</dbReference>
<gene>
    <name evidence="6" type="ORF">HC352_03940</name>
</gene>
<dbReference type="SMART" id="SM00849">
    <property type="entry name" value="Lactamase_B"/>
    <property type="match status" value="1"/>
</dbReference>
<protein>
    <submittedName>
        <fullName evidence="6">MBL fold metallo-hydrolase</fullName>
    </submittedName>
</protein>
<dbReference type="InterPro" id="IPR001279">
    <property type="entry name" value="Metallo-B-lactamas"/>
</dbReference>
<dbReference type="KEGG" id="arca:HC352_03940"/>
<evidence type="ECO:0000256" key="2">
    <source>
        <dbReference type="ARBA" id="ARBA00022723"/>
    </source>
</evidence>
<dbReference type="Pfam" id="PF00753">
    <property type="entry name" value="Lactamase_B"/>
    <property type="match status" value="1"/>
</dbReference>
<comment type="cofactor">
    <cofactor evidence="1">
        <name>Zn(2+)</name>
        <dbReference type="ChEBI" id="CHEBI:29105"/>
    </cofactor>
</comment>
<dbReference type="GO" id="GO:0046872">
    <property type="term" value="F:metal ion binding"/>
    <property type="evidence" value="ECO:0007669"/>
    <property type="project" value="UniProtKB-KW"/>
</dbReference>
<keyword evidence="4" id="KW-0862">Zinc</keyword>
<evidence type="ECO:0000256" key="3">
    <source>
        <dbReference type="ARBA" id="ARBA00022801"/>
    </source>
</evidence>
<reference evidence="6 7" key="1">
    <citation type="submission" date="2020-03" db="EMBL/GenBank/DDBJ databases">
        <title>Complete genome of Arcanobacterium buesumensis sp. nov. strain 2701.</title>
        <authorList>
            <person name="Borowiak M."/>
            <person name="Alssahen M."/>
            <person name="Laemmler C."/>
            <person name="Malorny B."/>
            <person name="Hassan A."/>
            <person name="Prenger-Berninghoff E."/>
            <person name="Ploetz M."/>
            <person name="Abdulmawjood A."/>
        </authorList>
    </citation>
    <scope>NUCLEOTIDE SEQUENCE [LARGE SCALE GENOMIC DNA]</scope>
    <source>
        <strain evidence="6 7">2701</strain>
    </source>
</reference>
<dbReference type="PANTHER" id="PTHR46233:SF3">
    <property type="entry name" value="HYDROXYACYLGLUTATHIONE HYDROLASE GLOC"/>
    <property type="match status" value="1"/>
</dbReference>
<keyword evidence="3 6" id="KW-0378">Hydrolase</keyword>
<sequence length="241" mass="26298">MLFLRYDQTFLQANTYILADDDERSALVVDPGAGSRAWIQQTLAETNLTLGAVLLTHGHPDHVWDSASVAGDKPVYIAQPDAYRMDDPNAFLPADSGRELALRRLGGSDWKKPSNLELLPADIFSTSVELVPGIAMRAVPAPGHTEGSTVFLIEGQVTNVPYSIMLPTGRREKFLLGGDVIFNGGIGRTDFPGGDEHQMVATLRLLVNVIRPETYILPGHGPLTTMFHETRHSPFLHAAMS</sequence>
<feature type="domain" description="Metallo-beta-lactamase" evidence="5">
    <location>
        <begin position="12"/>
        <end position="220"/>
    </location>
</feature>
<evidence type="ECO:0000259" key="5">
    <source>
        <dbReference type="SMART" id="SM00849"/>
    </source>
</evidence>
<name>A0A6H2ELC6_9ACTO</name>
<evidence type="ECO:0000256" key="4">
    <source>
        <dbReference type="ARBA" id="ARBA00022833"/>
    </source>
</evidence>
<keyword evidence="7" id="KW-1185">Reference proteome</keyword>
<accession>A0A6H2ELC6</accession>
<dbReference type="Gene3D" id="3.60.15.10">
    <property type="entry name" value="Ribonuclease Z/Hydroxyacylglutathione hydrolase-like"/>
    <property type="match status" value="1"/>
</dbReference>
<dbReference type="EMBL" id="CP050804">
    <property type="protein sequence ID" value="QJC21737.1"/>
    <property type="molecule type" value="Genomic_DNA"/>
</dbReference>
<dbReference type="CDD" id="cd06262">
    <property type="entry name" value="metallo-hydrolase-like_MBL-fold"/>
    <property type="match status" value="1"/>
</dbReference>
<dbReference type="PANTHER" id="PTHR46233">
    <property type="entry name" value="HYDROXYACYLGLUTATHIONE HYDROLASE GLOC"/>
    <property type="match status" value="1"/>
</dbReference>
<evidence type="ECO:0000313" key="7">
    <source>
        <dbReference type="Proteomes" id="UP000502298"/>
    </source>
</evidence>
<proteinExistence type="predicted"/>
<dbReference type="Proteomes" id="UP000502298">
    <property type="component" value="Chromosome"/>
</dbReference>
<dbReference type="InterPro" id="IPR036866">
    <property type="entry name" value="RibonucZ/Hydroxyglut_hydro"/>
</dbReference>
<dbReference type="GO" id="GO:0016787">
    <property type="term" value="F:hydrolase activity"/>
    <property type="evidence" value="ECO:0007669"/>
    <property type="project" value="UniProtKB-KW"/>
</dbReference>
<evidence type="ECO:0000313" key="6">
    <source>
        <dbReference type="EMBL" id="QJC21737.1"/>
    </source>
</evidence>
<organism evidence="6 7">
    <name type="scientific">Arcanobacterium buesumense</name>
    <dbReference type="NCBI Taxonomy" id="2722751"/>
    <lineage>
        <taxon>Bacteria</taxon>
        <taxon>Bacillati</taxon>
        <taxon>Actinomycetota</taxon>
        <taxon>Actinomycetes</taxon>
        <taxon>Actinomycetales</taxon>
        <taxon>Actinomycetaceae</taxon>
        <taxon>Arcanobacterium</taxon>
    </lineage>
</organism>
<dbReference type="SUPFAM" id="SSF56281">
    <property type="entry name" value="Metallo-hydrolase/oxidoreductase"/>
    <property type="match status" value="1"/>
</dbReference>